<feature type="signal peptide" evidence="1">
    <location>
        <begin position="1"/>
        <end position="24"/>
    </location>
</feature>
<sequence length="263" mass="26896">MHNRYFRRRWLLPALLALPLAARAQTGVTIGATTAPDASAALDIVSSSKGLLLPRLTAAARLGIANPAAGLLVYQTNAPTSGVGSGTTPGFYYNAGTATAARWQRLTDNNGVSYDPATGLQVGPTTPTTTTLSPYNALGGNESPFNGSNNSRRVASYIPASVLLGAGVNPNLLLTALGVTVTTKASTAPFTNFTLQLANAPSNPVGSTTDGGLVMTTVYTGTISTVGGLNTIPFTTPFKWDGVSGLYVQSCFVNTAAVGADVI</sequence>
<gene>
    <name evidence="2" type="ORF">Q5H93_20600</name>
</gene>
<comment type="caution">
    <text evidence="2">The sequence shown here is derived from an EMBL/GenBank/DDBJ whole genome shotgun (WGS) entry which is preliminary data.</text>
</comment>
<keyword evidence="1" id="KW-0732">Signal</keyword>
<organism evidence="2 3">
    <name type="scientific">Hymenobacter aranciens</name>
    <dbReference type="NCBI Taxonomy" id="3063996"/>
    <lineage>
        <taxon>Bacteria</taxon>
        <taxon>Pseudomonadati</taxon>
        <taxon>Bacteroidota</taxon>
        <taxon>Cytophagia</taxon>
        <taxon>Cytophagales</taxon>
        <taxon>Hymenobacteraceae</taxon>
        <taxon>Hymenobacter</taxon>
    </lineage>
</organism>
<reference evidence="2" key="1">
    <citation type="submission" date="2023-07" db="EMBL/GenBank/DDBJ databases">
        <authorList>
            <person name="Kim M.K."/>
        </authorList>
    </citation>
    <scope>NUCLEOTIDE SEQUENCE</scope>
    <source>
        <strain evidence="2">ASUV-10-1</strain>
    </source>
</reference>
<proteinExistence type="predicted"/>
<dbReference type="RefSeq" id="WP_305008585.1">
    <property type="nucleotide sequence ID" value="NZ_JAUQSY010000017.1"/>
</dbReference>
<evidence type="ECO:0000313" key="3">
    <source>
        <dbReference type="Proteomes" id="UP001176429"/>
    </source>
</evidence>
<evidence type="ECO:0000313" key="2">
    <source>
        <dbReference type="EMBL" id="MDO7877158.1"/>
    </source>
</evidence>
<evidence type="ECO:0008006" key="4">
    <source>
        <dbReference type="Google" id="ProtNLM"/>
    </source>
</evidence>
<keyword evidence="3" id="KW-1185">Reference proteome</keyword>
<feature type="chain" id="PRO_5047493013" description="DUF4394 domain-containing protein" evidence="1">
    <location>
        <begin position="25"/>
        <end position="263"/>
    </location>
</feature>
<name>A0ABT9BFW5_9BACT</name>
<protein>
    <recommendedName>
        <fullName evidence="4">DUF4394 domain-containing protein</fullName>
    </recommendedName>
</protein>
<dbReference type="EMBL" id="JAUQSY010000017">
    <property type="protein sequence ID" value="MDO7877158.1"/>
    <property type="molecule type" value="Genomic_DNA"/>
</dbReference>
<accession>A0ABT9BFW5</accession>
<dbReference type="Proteomes" id="UP001176429">
    <property type="component" value="Unassembled WGS sequence"/>
</dbReference>
<evidence type="ECO:0000256" key="1">
    <source>
        <dbReference type="SAM" id="SignalP"/>
    </source>
</evidence>